<dbReference type="Gene3D" id="1.50.10.150">
    <property type="entry name" value="Voltage-dependent anion channel"/>
    <property type="match status" value="1"/>
</dbReference>
<name>A0A6G1HG72_9PEZI</name>
<dbReference type="Proteomes" id="UP000800041">
    <property type="component" value="Unassembled WGS sequence"/>
</dbReference>
<sequence>MNRISMADAGVGSYRPSNHYARESDYYEEQPVHRQYREDDLSDEEKERAAVKIWELDISNSNSSTPRDSTEYIRDEKAEHDLEKGDHGSGPRPPVTLRTRIQHFTWAWFTLTMSTGGIATLIAVEPHRFPGLTIIGTVIYVFNLVLFTALCVTMGLRFCMFPGSLKESLKHEREGLFFPTLWLSIATIITGTQKYVIQPLEQGDDMGKWLRITLAVVFWFYLICTSLVAIVQYSYVFAGPSFNLQKIMPSVFLPIFPIMLAGTIASVIASDLPLGTRMPILVAGLACQGLGFSVSLFMYPLLIGRLLQSGFPNREHRPALFIGVGPPSFTALAIIGMANSLPEELEINGDAFLDIPVFKTMAFASGILLWGLAMWFFMIAAIATLISVPEDFHLGWWAMVFPNTGFTIATIQIGNSIRSEGVLYFGNAMTIVVVGMWAFVFCAMVKATWTRSIMYPGRDEDVAD</sequence>
<feature type="transmembrane region" description="Helical" evidence="6">
    <location>
        <begin position="247"/>
        <end position="268"/>
    </location>
</feature>
<dbReference type="OrthoDB" id="2901184at2759"/>
<evidence type="ECO:0000256" key="5">
    <source>
        <dbReference type="SAM" id="MobiDB-lite"/>
    </source>
</evidence>
<comment type="subcellular location">
    <subcellularLocation>
        <location evidence="1">Membrane</location>
        <topology evidence="1">Multi-pass membrane protein</topology>
    </subcellularLocation>
</comment>
<evidence type="ECO:0000256" key="1">
    <source>
        <dbReference type="ARBA" id="ARBA00004141"/>
    </source>
</evidence>
<dbReference type="PANTHER" id="PTHR31162">
    <property type="entry name" value="MALIC ACID TRANSPORT PROTEIN-RELATED"/>
    <property type="match status" value="1"/>
</dbReference>
<evidence type="ECO:0008006" key="9">
    <source>
        <dbReference type="Google" id="ProtNLM"/>
    </source>
</evidence>
<feature type="compositionally biased region" description="Basic and acidic residues" evidence="5">
    <location>
        <begin position="20"/>
        <end position="43"/>
    </location>
</feature>
<dbReference type="GO" id="GO:0015140">
    <property type="term" value="F:malate transmembrane transporter activity"/>
    <property type="evidence" value="ECO:0007669"/>
    <property type="project" value="InterPro"/>
</dbReference>
<dbReference type="InterPro" id="IPR004695">
    <property type="entry name" value="SLAC1/Mae1/Ssu1/TehA"/>
</dbReference>
<feature type="transmembrane region" description="Helical" evidence="6">
    <location>
        <begin position="319"/>
        <end position="341"/>
    </location>
</feature>
<feature type="transmembrane region" description="Helical" evidence="6">
    <location>
        <begin position="394"/>
        <end position="415"/>
    </location>
</feature>
<evidence type="ECO:0000313" key="7">
    <source>
        <dbReference type="EMBL" id="KAF1992231.1"/>
    </source>
</evidence>
<feature type="transmembrane region" description="Helical" evidence="6">
    <location>
        <begin position="209"/>
        <end position="235"/>
    </location>
</feature>
<keyword evidence="3 6" id="KW-1133">Transmembrane helix</keyword>
<dbReference type="CDD" id="cd09317">
    <property type="entry name" value="TDT_Mae1_like"/>
    <property type="match status" value="1"/>
</dbReference>
<feature type="transmembrane region" description="Helical" evidence="6">
    <location>
        <begin position="280"/>
        <end position="307"/>
    </location>
</feature>
<keyword evidence="4 6" id="KW-0472">Membrane</keyword>
<evidence type="ECO:0000313" key="8">
    <source>
        <dbReference type="Proteomes" id="UP000800041"/>
    </source>
</evidence>
<dbReference type="Pfam" id="PF03595">
    <property type="entry name" value="SLAC1"/>
    <property type="match status" value="1"/>
</dbReference>
<dbReference type="InterPro" id="IPR030185">
    <property type="entry name" value="Mae1"/>
</dbReference>
<keyword evidence="2 6" id="KW-0812">Transmembrane</keyword>
<feature type="transmembrane region" description="Helical" evidence="6">
    <location>
        <begin position="361"/>
        <end position="387"/>
    </location>
</feature>
<proteinExistence type="predicted"/>
<evidence type="ECO:0000256" key="2">
    <source>
        <dbReference type="ARBA" id="ARBA00022692"/>
    </source>
</evidence>
<dbReference type="PANTHER" id="PTHR31162:SF0">
    <property type="entry name" value="MALIC ACID TRANSPORT PROTEIN"/>
    <property type="match status" value="1"/>
</dbReference>
<evidence type="ECO:0000256" key="4">
    <source>
        <dbReference type="ARBA" id="ARBA00023136"/>
    </source>
</evidence>
<keyword evidence="8" id="KW-1185">Reference proteome</keyword>
<feature type="transmembrane region" description="Helical" evidence="6">
    <location>
        <begin position="421"/>
        <end position="445"/>
    </location>
</feature>
<dbReference type="InterPro" id="IPR038665">
    <property type="entry name" value="Voltage-dep_anion_channel_sf"/>
</dbReference>
<dbReference type="EMBL" id="ML977137">
    <property type="protein sequence ID" value="KAF1992231.1"/>
    <property type="molecule type" value="Genomic_DNA"/>
</dbReference>
<protein>
    <recommendedName>
        <fullName evidence="9">C4-dicarboxylate transporter/malic acid transport protein</fullName>
    </recommendedName>
</protein>
<feature type="transmembrane region" description="Helical" evidence="6">
    <location>
        <begin position="106"/>
        <end position="124"/>
    </location>
</feature>
<feature type="transmembrane region" description="Helical" evidence="6">
    <location>
        <begin position="130"/>
        <end position="156"/>
    </location>
</feature>
<feature type="region of interest" description="Disordered" evidence="5">
    <location>
        <begin position="1"/>
        <end position="43"/>
    </location>
</feature>
<dbReference type="GO" id="GO:0016020">
    <property type="term" value="C:membrane"/>
    <property type="evidence" value="ECO:0007669"/>
    <property type="project" value="UniProtKB-SubCell"/>
</dbReference>
<evidence type="ECO:0000256" key="3">
    <source>
        <dbReference type="ARBA" id="ARBA00022989"/>
    </source>
</evidence>
<reference evidence="7" key="1">
    <citation type="journal article" date="2020" name="Stud. Mycol.">
        <title>101 Dothideomycetes genomes: a test case for predicting lifestyles and emergence of pathogens.</title>
        <authorList>
            <person name="Haridas S."/>
            <person name="Albert R."/>
            <person name="Binder M."/>
            <person name="Bloem J."/>
            <person name="Labutti K."/>
            <person name="Salamov A."/>
            <person name="Andreopoulos B."/>
            <person name="Baker S."/>
            <person name="Barry K."/>
            <person name="Bills G."/>
            <person name="Bluhm B."/>
            <person name="Cannon C."/>
            <person name="Castanera R."/>
            <person name="Culley D."/>
            <person name="Daum C."/>
            <person name="Ezra D."/>
            <person name="Gonzalez J."/>
            <person name="Henrissat B."/>
            <person name="Kuo A."/>
            <person name="Liang C."/>
            <person name="Lipzen A."/>
            <person name="Lutzoni F."/>
            <person name="Magnuson J."/>
            <person name="Mondo S."/>
            <person name="Nolan M."/>
            <person name="Ohm R."/>
            <person name="Pangilinan J."/>
            <person name="Park H.-J."/>
            <person name="Ramirez L."/>
            <person name="Alfaro M."/>
            <person name="Sun H."/>
            <person name="Tritt A."/>
            <person name="Yoshinaga Y."/>
            <person name="Zwiers L.-H."/>
            <person name="Turgeon B."/>
            <person name="Goodwin S."/>
            <person name="Spatafora J."/>
            <person name="Crous P."/>
            <person name="Grigoriev I."/>
        </authorList>
    </citation>
    <scope>NUCLEOTIDE SEQUENCE</scope>
    <source>
        <strain evidence="7">CBS 113979</strain>
    </source>
</reference>
<accession>A0A6G1HG72</accession>
<organism evidence="7 8">
    <name type="scientific">Aulographum hederae CBS 113979</name>
    <dbReference type="NCBI Taxonomy" id="1176131"/>
    <lineage>
        <taxon>Eukaryota</taxon>
        <taxon>Fungi</taxon>
        <taxon>Dikarya</taxon>
        <taxon>Ascomycota</taxon>
        <taxon>Pezizomycotina</taxon>
        <taxon>Dothideomycetes</taxon>
        <taxon>Pleosporomycetidae</taxon>
        <taxon>Aulographales</taxon>
        <taxon>Aulographaceae</taxon>
    </lineage>
</organism>
<gene>
    <name evidence="7" type="ORF">K402DRAFT_399376</name>
</gene>
<evidence type="ECO:0000256" key="6">
    <source>
        <dbReference type="SAM" id="Phobius"/>
    </source>
</evidence>
<dbReference type="AlphaFoldDB" id="A0A6G1HG72"/>